<dbReference type="SUPFAM" id="SSF111038">
    <property type="entry name" value="YjbQ-like"/>
    <property type="match status" value="1"/>
</dbReference>
<dbReference type="OrthoDB" id="9801725at2"/>
<dbReference type="PANTHER" id="PTHR30615">
    <property type="entry name" value="UNCHARACTERIZED PROTEIN YJBQ-RELATED"/>
    <property type="match status" value="1"/>
</dbReference>
<sequence>MLKEGKTKVYTEYLTFNTKNRRELVRITERVQEAVRKSGIQEGLCLVSAMHLTASVFIQDDEEGLHQDIWDWLEKLAPFRSDYRHHLTGEDNGDAHLKNLLTHLQVVLPVTEGRLDLGPWQEIFYAEYDGQRPKRVVIKILGI</sequence>
<dbReference type="KEGG" id="pmx:PERMA_1073"/>
<dbReference type="AlphaFoldDB" id="C0QQB3"/>
<dbReference type="Gene3D" id="2.60.120.460">
    <property type="entry name" value="YjbQ-like"/>
    <property type="match status" value="1"/>
</dbReference>
<protein>
    <recommendedName>
        <fullName evidence="3">Secondary thiamine-phosphate synthase enzyme</fullName>
    </recommendedName>
</protein>
<dbReference type="eggNOG" id="COG0432">
    <property type="taxonomic scope" value="Bacteria"/>
</dbReference>
<proteinExistence type="predicted"/>
<evidence type="ECO:0008006" key="3">
    <source>
        <dbReference type="Google" id="ProtNLM"/>
    </source>
</evidence>
<evidence type="ECO:0000313" key="1">
    <source>
        <dbReference type="EMBL" id="ACO03607.1"/>
    </source>
</evidence>
<dbReference type="RefSeq" id="WP_012675846.1">
    <property type="nucleotide sequence ID" value="NC_012440.1"/>
</dbReference>
<dbReference type="EMBL" id="CP001230">
    <property type="protein sequence ID" value="ACO03607.1"/>
    <property type="molecule type" value="Genomic_DNA"/>
</dbReference>
<dbReference type="PANTHER" id="PTHR30615:SF2">
    <property type="entry name" value="YJBQ FAMILY PROTEIN"/>
    <property type="match status" value="1"/>
</dbReference>
<dbReference type="PaxDb" id="123214-PERMA_1073"/>
<accession>C0QQB3</accession>
<dbReference type="Proteomes" id="UP000001366">
    <property type="component" value="Chromosome"/>
</dbReference>
<dbReference type="InterPro" id="IPR001602">
    <property type="entry name" value="UPF0047_YjbQ-like"/>
</dbReference>
<evidence type="ECO:0000313" key="2">
    <source>
        <dbReference type="Proteomes" id="UP000001366"/>
    </source>
</evidence>
<organism evidence="1 2">
    <name type="scientific">Persephonella marina (strain DSM 14350 / EX-H1)</name>
    <dbReference type="NCBI Taxonomy" id="123214"/>
    <lineage>
        <taxon>Bacteria</taxon>
        <taxon>Pseudomonadati</taxon>
        <taxon>Aquificota</taxon>
        <taxon>Aquificia</taxon>
        <taxon>Aquificales</taxon>
        <taxon>Hydrogenothermaceae</taxon>
        <taxon>Persephonella</taxon>
    </lineage>
</organism>
<reference evidence="1 2" key="1">
    <citation type="journal article" date="2009" name="J. Bacteriol.">
        <title>Complete and draft genome sequences of six members of the Aquificales.</title>
        <authorList>
            <person name="Reysenbach A.L."/>
            <person name="Hamamura N."/>
            <person name="Podar M."/>
            <person name="Griffiths E."/>
            <person name="Ferreira S."/>
            <person name="Hochstein R."/>
            <person name="Heidelberg J."/>
            <person name="Johnson J."/>
            <person name="Mead D."/>
            <person name="Pohorille A."/>
            <person name="Sarmiento M."/>
            <person name="Schweighofer K."/>
            <person name="Seshadri R."/>
            <person name="Voytek M.A."/>
        </authorList>
    </citation>
    <scope>NUCLEOTIDE SEQUENCE [LARGE SCALE GENOMIC DNA]</scope>
    <source>
        <strain evidence="2">DSM 14350 / EX-H1</strain>
    </source>
</reference>
<name>C0QQB3_PERMH</name>
<dbReference type="NCBIfam" id="TIGR00149">
    <property type="entry name" value="TIGR00149_YjbQ"/>
    <property type="match status" value="1"/>
</dbReference>
<dbReference type="STRING" id="123214.PERMA_1073"/>
<dbReference type="InterPro" id="IPR035917">
    <property type="entry name" value="YjbQ-like_sf"/>
</dbReference>
<dbReference type="HOGENOM" id="CLU_096980_1_2_0"/>
<keyword evidence="2" id="KW-1185">Reference proteome</keyword>
<dbReference type="Pfam" id="PF01894">
    <property type="entry name" value="YjbQ"/>
    <property type="match status" value="1"/>
</dbReference>
<gene>
    <name evidence="1" type="ordered locus">PERMA_1073</name>
</gene>
<dbReference type="PIRSF" id="PIRSF004681">
    <property type="entry name" value="UCP004681"/>
    <property type="match status" value="1"/>
</dbReference>